<reference evidence="6" key="1">
    <citation type="submission" date="2020-03" db="EMBL/GenBank/DDBJ databases">
        <title>Studies in the Genomics of Life Span.</title>
        <authorList>
            <person name="Glass D."/>
        </authorList>
    </citation>
    <scope>NUCLEOTIDE SEQUENCE</scope>
    <source>
        <strain evidence="6">SUZIE</strain>
        <tissue evidence="6">Muscle</tissue>
    </source>
</reference>
<dbReference type="PANTHER" id="PTHR11524">
    <property type="entry name" value="60S RIBOSOMAL PROTEIN L7"/>
    <property type="match status" value="1"/>
</dbReference>
<dbReference type="InterPro" id="IPR012988">
    <property type="entry name" value="Ribosomal_uL30_N_euk"/>
</dbReference>
<keyword evidence="2 6" id="KW-0689">Ribosomal protein</keyword>
<comment type="similarity">
    <text evidence="1">Belongs to the universal ribosomal protein uL30 family.</text>
</comment>
<dbReference type="PANTHER" id="PTHR11524:SF13">
    <property type="entry name" value="RIBOSOMAL PROTEIN UL30-LIKE"/>
    <property type="match status" value="1"/>
</dbReference>
<evidence type="ECO:0000256" key="3">
    <source>
        <dbReference type="ARBA" id="ARBA00023274"/>
    </source>
</evidence>
<evidence type="ECO:0000256" key="4">
    <source>
        <dbReference type="ARBA" id="ARBA00040575"/>
    </source>
</evidence>
<dbReference type="InterPro" id="IPR039699">
    <property type="entry name" value="Ribosomal_uL30"/>
</dbReference>
<name>A0AA41MQP0_SCICA</name>
<dbReference type="AlphaFoldDB" id="A0AA41MQP0"/>
<proteinExistence type="inferred from homology"/>
<dbReference type="InterPro" id="IPR036919">
    <property type="entry name" value="Ribo_uL30_ferredoxin-like_sf"/>
</dbReference>
<evidence type="ECO:0000256" key="2">
    <source>
        <dbReference type="ARBA" id="ARBA00022980"/>
    </source>
</evidence>
<dbReference type="GO" id="GO:0000463">
    <property type="term" value="P:maturation of LSU-rRNA from tricistronic rRNA transcript (SSU-rRNA, 5.8S rRNA, LSU-rRNA)"/>
    <property type="evidence" value="ECO:0007669"/>
    <property type="project" value="TreeGrafter"/>
</dbReference>
<dbReference type="CDD" id="cd01657">
    <property type="entry name" value="Ribosomal_L7_archeal_euk"/>
    <property type="match status" value="1"/>
</dbReference>
<organism evidence="6 7">
    <name type="scientific">Sciurus carolinensis</name>
    <name type="common">Eastern gray squirrel</name>
    <dbReference type="NCBI Taxonomy" id="30640"/>
    <lineage>
        <taxon>Eukaryota</taxon>
        <taxon>Metazoa</taxon>
        <taxon>Chordata</taxon>
        <taxon>Craniata</taxon>
        <taxon>Vertebrata</taxon>
        <taxon>Euteleostomi</taxon>
        <taxon>Mammalia</taxon>
        <taxon>Eutheria</taxon>
        <taxon>Euarchontoglires</taxon>
        <taxon>Glires</taxon>
        <taxon>Rodentia</taxon>
        <taxon>Sciuromorpha</taxon>
        <taxon>Sciuridae</taxon>
        <taxon>Sciurinae</taxon>
        <taxon>Sciurini</taxon>
        <taxon>Sciurus</taxon>
    </lineage>
</organism>
<evidence type="ECO:0000313" key="7">
    <source>
        <dbReference type="Proteomes" id="UP001166674"/>
    </source>
</evidence>
<keyword evidence="7" id="KW-1185">Reference proteome</keyword>
<dbReference type="InterPro" id="IPR035808">
    <property type="entry name" value="Ribosomal_uL30_euk_arc"/>
</dbReference>
<dbReference type="GO" id="GO:0003723">
    <property type="term" value="F:RNA binding"/>
    <property type="evidence" value="ECO:0007669"/>
    <property type="project" value="TreeGrafter"/>
</dbReference>
<dbReference type="Proteomes" id="UP001166674">
    <property type="component" value="Unassembled WGS sequence"/>
</dbReference>
<evidence type="ECO:0000259" key="5">
    <source>
        <dbReference type="Pfam" id="PF08079"/>
    </source>
</evidence>
<dbReference type="GO" id="GO:0022625">
    <property type="term" value="C:cytosolic large ribosomal subunit"/>
    <property type="evidence" value="ECO:0007669"/>
    <property type="project" value="TreeGrafter"/>
</dbReference>
<dbReference type="Gene3D" id="1.10.15.30">
    <property type="match status" value="1"/>
</dbReference>
<evidence type="ECO:0000256" key="1">
    <source>
        <dbReference type="ARBA" id="ARBA00007594"/>
    </source>
</evidence>
<protein>
    <recommendedName>
        <fullName evidence="4">Large ribosomal subunit protein uL30</fullName>
    </recommendedName>
</protein>
<dbReference type="FunFam" id="1.10.15.30:FF:000001">
    <property type="entry name" value="60S ribosomal protein L7"/>
    <property type="match status" value="1"/>
</dbReference>
<dbReference type="Pfam" id="PF08079">
    <property type="entry name" value="Ribosomal_L30_N"/>
    <property type="match status" value="1"/>
</dbReference>
<dbReference type="Gene3D" id="3.30.1390.20">
    <property type="entry name" value="Ribosomal protein L30, ferredoxin-like fold domain"/>
    <property type="match status" value="1"/>
</dbReference>
<sequence length="199" mass="23416">MAEEEQRKKIPLVPENLLKKRKAYQALKATQAKQALLAKKERKGKQFRFKRLESFLHDSWWKKRDQKIFSGVFVKVTPKSLKMLRIVEPYMTWGFPNLKSVQELTLKRGQAKIKNKTIPLTDNTVIEEHLGRFDVICLEDLIHEIAFPGKYFWEISRFFCPFHLSVARHATKNRVGFLKEMGLPGYQGERINQLICQLN</sequence>
<comment type="caution">
    <text evidence="6">The sequence shown here is derived from an EMBL/GenBank/DDBJ whole genome shotgun (WGS) entry which is preliminary data.</text>
</comment>
<accession>A0AA41MQP0</accession>
<dbReference type="SUPFAM" id="SSF55129">
    <property type="entry name" value="Ribosomal protein L30p/L7e"/>
    <property type="match status" value="1"/>
</dbReference>
<dbReference type="GO" id="GO:0003735">
    <property type="term" value="F:structural constituent of ribosome"/>
    <property type="evidence" value="ECO:0007669"/>
    <property type="project" value="TreeGrafter"/>
</dbReference>
<dbReference type="EMBL" id="JAATJV010273371">
    <property type="protein sequence ID" value="MBZ3876385.1"/>
    <property type="molecule type" value="Genomic_DNA"/>
</dbReference>
<feature type="domain" description="Large ribosomal subunit protein uL30 N-terminal eukaryotes" evidence="5">
    <location>
        <begin position="13"/>
        <end position="66"/>
    </location>
</feature>
<keyword evidence="3" id="KW-0687">Ribonucleoprotein</keyword>
<gene>
    <name evidence="6" type="ORF">SUZIE_137675</name>
</gene>
<evidence type="ECO:0000313" key="6">
    <source>
        <dbReference type="EMBL" id="MBZ3876385.1"/>
    </source>
</evidence>